<dbReference type="PANTHER" id="PTHR43591:SF10">
    <property type="entry name" value="ABC TRANSMEMBRANE TYPE-1 DOMAIN-CONTAINING PROTEIN-RELATED"/>
    <property type="match status" value="1"/>
</dbReference>
<keyword evidence="3" id="KW-0489">Methyltransferase</keyword>
<dbReference type="Gene3D" id="3.40.50.150">
    <property type="entry name" value="Vaccinia Virus protein VP39"/>
    <property type="match status" value="1"/>
</dbReference>
<dbReference type="GO" id="GO:0008168">
    <property type="term" value="F:methyltransferase activity"/>
    <property type="evidence" value="ECO:0007669"/>
    <property type="project" value="UniProtKB-KW"/>
</dbReference>
<dbReference type="Proteomes" id="UP001174694">
    <property type="component" value="Unassembled WGS sequence"/>
</dbReference>
<evidence type="ECO:0000256" key="2">
    <source>
        <dbReference type="SAM" id="MobiDB-lite"/>
    </source>
</evidence>
<reference evidence="3" key="1">
    <citation type="submission" date="2022-07" db="EMBL/GenBank/DDBJ databases">
        <title>Fungi with potential for degradation of polypropylene.</title>
        <authorList>
            <person name="Gostincar C."/>
        </authorList>
    </citation>
    <scope>NUCLEOTIDE SEQUENCE</scope>
    <source>
        <strain evidence="3">EXF-13308</strain>
    </source>
</reference>
<gene>
    <name evidence="3" type="ORF">NKR23_g9489</name>
</gene>
<dbReference type="CDD" id="cd02440">
    <property type="entry name" value="AdoMet_MTases"/>
    <property type="match status" value="1"/>
</dbReference>
<name>A0AA38RH29_9PEZI</name>
<feature type="region of interest" description="Disordered" evidence="2">
    <location>
        <begin position="1"/>
        <end position="80"/>
    </location>
</feature>
<protein>
    <submittedName>
        <fullName evidence="3">Demethylmenaquinone methyltransferase</fullName>
    </submittedName>
</protein>
<feature type="compositionally biased region" description="Acidic residues" evidence="2">
    <location>
        <begin position="59"/>
        <end position="70"/>
    </location>
</feature>
<keyword evidence="3" id="KW-0808">Transferase</keyword>
<dbReference type="PANTHER" id="PTHR43591">
    <property type="entry name" value="METHYLTRANSFERASE"/>
    <property type="match status" value="1"/>
</dbReference>
<proteinExistence type="inferred from homology"/>
<evidence type="ECO:0000313" key="4">
    <source>
        <dbReference type="Proteomes" id="UP001174694"/>
    </source>
</evidence>
<comment type="similarity">
    <text evidence="1">Belongs to the methyltransferase superfamily. LaeA methyltransferase family.</text>
</comment>
<keyword evidence="4" id="KW-1185">Reference proteome</keyword>
<evidence type="ECO:0000313" key="3">
    <source>
        <dbReference type="EMBL" id="KAJ9136884.1"/>
    </source>
</evidence>
<sequence>MADAPAAPAKAPSPKAASPKAPSPKAPSPKTASPKSASPKSPRSPIEAAQVGEEGTIQADDDLRDNDDADSAISGDSRSSTSSLTESIFAYRTLHGRTYNAPKTSEYWAPNDEQQNEGLDLLHNCLLMVMDNKLFLAPIGDNPQRVLDVGTGTGIWAIDFGDMFPSAEVIGTDLSPIQPAWVPPNVFFQIDDCLLDWTWPENHFDFVHFRALYGSIPDWEALYRRAYKHLKPGGWLQDLEMDVKVQSDHRDFPEDHIFNEWGRMYYEAGEKMGRTFAISCGHTMRDTMAAAGFVDVTEVKLKVPCHAWPRDPALQRAGLLLLSMLDQSMEGFGMLLFTTVMGWSAEEVLVFTARMRAEVKKKSNCGWIATTVVYGRKPETAES</sequence>
<evidence type="ECO:0000256" key="1">
    <source>
        <dbReference type="ARBA" id="ARBA00038158"/>
    </source>
</evidence>
<comment type="caution">
    <text evidence="3">The sequence shown here is derived from an EMBL/GenBank/DDBJ whole genome shotgun (WGS) entry which is preliminary data.</text>
</comment>
<organism evidence="3 4">
    <name type="scientific">Pleurostoma richardsiae</name>
    <dbReference type="NCBI Taxonomy" id="41990"/>
    <lineage>
        <taxon>Eukaryota</taxon>
        <taxon>Fungi</taxon>
        <taxon>Dikarya</taxon>
        <taxon>Ascomycota</taxon>
        <taxon>Pezizomycotina</taxon>
        <taxon>Sordariomycetes</taxon>
        <taxon>Sordariomycetidae</taxon>
        <taxon>Calosphaeriales</taxon>
        <taxon>Pleurostomataceae</taxon>
        <taxon>Pleurostoma</taxon>
    </lineage>
</organism>
<accession>A0AA38RH29</accession>
<dbReference type="SUPFAM" id="SSF53335">
    <property type="entry name" value="S-adenosyl-L-methionine-dependent methyltransferases"/>
    <property type="match status" value="1"/>
</dbReference>
<feature type="compositionally biased region" description="Low complexity" evidence="2">
    <location>
        <begin position="71"/>
        <end position="80"/>
    </location>
</feature>
<dbReference type="GO" id="GO:0032259">
    <property type="term" value="P:methylation"/>
    <property type="evidence" value="ECO:0007669"/>
    <property type="project" value="UniProtKB-KW"/>
</dbReference>
<dbReference type="Pfam" id="PF13489">
    <property type="entry name" value="Methyltransf_23"/>
    <property type="match status" value="1"/>
</dbReference>
<feature type="compositionally biased region" description="Low complexity" evidence="2">
    <location>
        <begin position="28"/>
        <end position="45"/>
    </location>
</feature>
<feature type="compositionally biased region" description="Low complexity" evidence="2">
    <location>
        <begin position="1"/>
        <end position="20"/>
    </location>
</feature>
<dbReference type="AlphaFoldDB" id="A0AA38RH29"/>
<dbReference type="EMBL" id="JANBVO010000037">
    <property type="protein sequence ID" value="KAJ9136884.1"/>
    <property type="molecule type" value="Genomic_DNA"/>
</dbReference>
<dbReference type="InterPro" id="IPR029063">
    <property type="entry name" value="SAM-dependent_MTases_sf"/>
</dbReference>